<dbReference type="EC" id="4.2.3.-" evidence="6"/>
<evidence type="ECO:0000256" key="2">
    <source>
        <dbReference type="ARBA" id="ARBA00006333"/>
    </source>
</evidence>
<dbReference type="InterPro" id="IPR008949">
    <property type="entry name" value="Isoprenoid_synthase_dom_sf"/>
</dbReference>
<dbReference type="PANTHER" id="PTHR35201:SF4">
    <property type="entry name" value="BETA-PINACENE SYNTHASE-RELATED"/>
    <property type="match status" value="1"/>
</dbReference>
<feature type="non-terminal residue" evidence="7">
    <location>
        <position position="1"/>
    </location>
</feature>
<evidence type="ECO:0000256" key="4">
    <source>
        <dbReference type="ARBA" id="ARBA00022842"/>
    </source>
</evidence>
<dbReference type="GO" id="GO:0010333">
    <property type="term" value="F:terpene synthase activity"/>
    <property type="evidence" value="ECO:0007669"/>
    <property type="project" value="InterPro"/>
</dbReference>
<dbReference type="AlphaFoldDB" id="A0A165CK36"/>
<proteinExistence type="inferred from homology"/>
<keyword evidence="5 6" id="KW-0456">Lyase</keyword>
<dbReference type="GO" id="GO:0046872">
    <property type="term" value="F:metal ion binding"/>
    <property type="evidence" value="ECO:0007669"/>
    <property type="project" value="UniProtKB-KW"/>
</dbReference>
<name>A0A165CK36_9BASI</name>
<organism evidence="7 8">
    <name type="scientific">Calocera cornea HHB12733</name>
    <dbReference type="NCBI Taxonomy" id="1353952"/>
    <lineage>
        <taxon>Eukaryota</taxon>
        <taxon>Fungi</taxon>
        <taxon>Dikarya</taxon>
        <taxon>Basidiomycota</taxon>
        <taxon>Agaricomycotina</taxon>
        <taxon>Dacrymycetes</taxon>
        <taxon>Dacrymycetales</taxon>
        <taxon>Dacrymycetaceae</taxon>
        <taxon>Calocera</taxon>
    </lineage>
</organism>
<dbReference type="InterPro" id="IPR034686">
    <property type="entry name" value="Terpene_cyclase-like_2"/>
</dbReference>
<dbReference type="STRING" id="1353952.A0A165CK36"/>
<evidence type="ECO:0000256" key="5">
    <source>
        <dbReference type="ARBA" id="ARBA00023239"/>
    </source>
</evidence>
<evidence type="ECO:0000313" key="8">
    <source>
        <dbReference type="Proteomes" id="UP000076842"/>
    </source>
</evidence>
<dbReference type="Pfam" id="PF19086">
    <property type="entry name" value="Terpene_syn_C_2"/>
    <property type="match status" value="1"/>
</dbReference>
<accession>A0A165CK36</accession>
<dbReference type="InParanoid" id="A0A165CK36"/>
<sequence>FNKEQACGDRNNLVFIVMEDKALTMQEAIDFIGEMWHARFQDFLADRRNLPSWGRDLDRQVATYVQGLADWVSGNLHWSFASHRYFPNNGEDIKLHRIVELLPTIGKD</sequence>
<comment type="cofactor">
    <cofactor evidence="1 6">
        <name>Mg(2+)</name>
        <dbReference type="ChEBI" id="CHEBI:18420"/>
    </cofactor>
</comment>
<dbReference type="PANTHER" id="PTHR35201">
    <property type="entry name" value="TERPENE SYNTHASE"/>
    <property type="match status" value="1"/>
</dbReference>
<dbReference type="Gene3D" id="1.10.600.10">
    <property type="entry name" value="Farnesyl Diphosphate Synthase"/>
    <property type="match status" value="1"/>
</dbReference>
<protein>
    <recommendedName>
        <fullName evidence="6">Terpene synthase</fullName>
        <ecNumber evidence="6">4.2.3.-</ecNumber>
    </recommendedName>
</protein>
<dbReference type="Proteomes" id="UP000076842">
    <property type="component" value="Unassembled WGS sequence"/>
</dbReference>
<dbReference type="EMBL" id="KV424134">
    <property type="protein sequence ID" value="KZT50940.1"/>
    <property type="molecule type" value="Genomic_DNA"/>
</dbReference>
<evidence type="ECO:0000256" key="3">
    <source>
        <dbReference type="ARBA" id="ARBA00022723"/>
    </source>
</evidence>
<keyword evidence="4 6" id="KW-0460">Magnesium</keyword>
<gene>
    <name evidence="7" type="ORF">CALCODRAFT_443798</name>
</gene>
<keyword evidence="8" id="KW-1185">Reference proteome</keyword>
<dbReference type="SUPFAM" id="SSF48576">
    <property type="entry name" value="Terpenoid synthases"/>
    <property type="match status" value="1"/>
</dbReference>
<evidence type="ECO:0000256" key="6">
    <source>
        <dbReference type="RuleBase" id="RU366034"/>
    </source>
</evidence>
<evidence type="ECO:0000313" key="7">
    <source>
        <dbReference type="EMBL" id="KZT50940.1"/>
    </source>
</evidence>
<reference evidence="7 8" key="1">
    <citation type="journal article" date="2016" name="Mol. Biol. Evol.">
        <title>Comparative Genomics of Early-Diverging Mushroom-Forming Fungi Provides Insights into the Origins of Lignocellulose Decay Capabilities.</title>
        <authorList>
            <person name="Nagy L.G."/>
            <person name="Riley R."/>
            <person name="Tritt A."/>
            <person name="Adam C."/>
            <person name="Daum C."/>
            <person name="Floudas D."/>
            <person name="Sun H."/>
            <person name="Yadav J.S."/>
            <person name="Pangilinan J."/>
            <person name="Larsson K.H."/>
            <person name="Matsuura K."/>
            <person name="Barry K."/>
            <person name="Labutti K."/>
            <person name="Kuo R."/>
            <person name="Ohm R.A."/>
            <person name="Bhattacharya S.S."/>
            <person name="Shirouzu T."/>
            <person name="Yoshinaga Y."/>
            <person name="Martin F.M."/>
            <person name="Grigoriev I.V."/>
            <person name="Hibbett D.S."/>
        </authorList>
    </citation>
    <scope>NUCLEOTIDE SEQUENCE [LARGE SCALE GENOMIC DNA]</scope>
    <source>
        <strain evidence="7 8">HHB12733</strain>
    </source>
</reference>
<keyword evidence="3 6" id="KW-0479">Metal-binding</keyword>
<evidence type="ECO:0000256" key="1">
    <source>
        <dbReference type="ARBA" id="ARBA00001946"/>
    </source>
</evidence>
<dbReference type="GO" id="GO:0008299">
    <property type="term" value="P:isoprenoid biosynthetic process"/>
    <property type="evidence" value="ECO:0007669"/>
    <property type="project" value="UniProtKB-ARBA"/>
</dbReference>
<dbReference type="OrthoDB" id="2861623at2759"/>
<comment type="similarity">
    <text evidence="2 6">Belongs to the terpene synthase family.</text>
</comment>